<evidence type="ECO:0000256" key="6">
    <source>
        <dbReference type="ARBA" id="ARBA00022833"/>
    </source>
</evidence>
<evidence type="ECO:0000256" key="5">
    <source>
        <dbReference type="ARBA" id="ARBA00022723"/>
    </source>
</evidence>
<keyword evidence="5" id="KW-0479">Metal-binding</keyword>
<evidence type="ECO:0000256" key="4">
    <source>
        <dbReference type="ARBA" id="ARBA00022695"/>
    </source>
</evidence>
<keyword evidence="1" id="KW-0240">DNA-directed RNA polymerase</keyword>
<dbReference type="SUPFAM" id="SSF63393">
    <property type="entry name" value="RNA polymerase subunits"/>
    <property type="match status" value="1"/>
</dbReference>
<dbReference type="GO" id="GO:0003899">
    <property type="term" value="F:DNA-directed RNA polymerase activity"/>
    <property type="evidence" value="ECO:0007669"/>
    <property type="project" value="InterPro"/>
</dbReference>
<dbReference type="EMBL" id="BARS01036394">
    <property type="protein sequence ID" value="GAG15072.1"/>
    <property type="molecule type" value="Genomic_DNA"/>
</dbReference>
<comment type="caution">
    <text evidence="8">The sequence shown here is derived from an EMBL/GenBank/DDBJ whole genome shotgun (WGS) entry which is preliminary data.</text>
</comment>
<organism evidence="8">
    <name type="scientific">marine sediment metagenome</name>
    <dbReference type="NCBI Taxonomy" id="412755"/>
    <lineage>
        <taxon>unclassified sequences</taxon>
        <taxon>metagenomes</taxon>
        <taxon>ecological metagenomes</taxon>
    </lineage>
</organism>
<keyword evidence="4" id="KW-0548">Nucleotidyltransferase</keyword>
<evidence type="ECO:0000256" key="1">
    <source>
        <dbReference type="ARBA" id="ARBA00022478"/>
    </source>
</evidence>
<evidence type="ECO:0000256" key="7">
    <source>
        <dbReference type="ARBA" id="ARBA00023163"/>
    </source>
</evidence>
<gene>
    <name evidence="8" type="ORF">S01H1_55955</name>
</gene>
<name>X0VVC7_9ZZZZ</name>
<dbReference type="Gene3D" id="2.20.28.30">
    <property type="entry name" value="RNA polymerase ii, chain L"/>
    <property type="match status" value="1"/>
</dbReference>
<keyword evidence="2" id="KW-0963">Cytoplasm</keyword>
<feature type="non-terminal residue" evidence="8">
    <location>
        <position position="1"/>
    </location>
</feature>
<evidence type="ECO:0008006" key="9">
    <source>
        <dbReference type="Google" id="ProtNLM"/>
    </source>
</evidence>
<accession>X0VVC7</accession>
<evidence type="ECO:0000313" key="8">
    <source>
        <dbReference type="EMBL" id="GAG15072.1"/>
    </source>
</evidence>
<dbReference type="GO" id="GO:0006351">
    <property type="term" value="P:DNA-templated transcription"/>
    <property type="evidence" value="ECO:0007669"/>
    <property type="project" value="InterPro"/>
</dbReference>
<dbReference type="GO" id="GO:0003677">
    <property type="term" value="F:DNA binding"/>
    <property type="evidence" value="ECO:0007669"/>
    <property type="project" value="InterPro"/>
</dbReference>
<dbReference type="HAMAP" id="MF_00615">
    <property type="entry name" value="RNApol_arch_Rpo12"/>
    <property type="match status" value="1"/>
</dbReference>
<sequence>TTYKCFKCGKKVLSANLEKRFVCPFCGSKVFYKPRTKIKKVKAE</sequence>
<dbReference type="GO" id="GO:0000428">
    <property type="term" value="C:DNA-directed RNA polymerase complex"/>
    <property type="evidence" value="ECO:0007669"/>
    <property type="project" value="UniProtKB-KW"/>
</dbReference>
<reference evidence="8" key="1">
    <citation type="journal article" date="2014" name="Front. Microbiol.">
        <title>High frequency of phylogenetically diverse reductive dehalogenase-homologous genes in deep subseafloor sedimentary metagenomes.</title>
        <authorList>
            <person name="Kawai M."/>
            <person name="Futagami T."/>
            <person name="Toyoda A."/>
            <person name="Takaki Y."/>
            <person name="Nishi S."/>
            <person name="Hori S."/>
            <person name="Arai W."/>
            <person name="Tsubouchi T."/>
            <person name="Morono Y."/>
            <person name="Uchiyama I."/>
            <person name="Ito T."/>
            <person name="Fujiyama A."/>
            <person name="Inagaki F."/>
            <person name="Takami H."/>
        </authorList>
    </citation>
    <scope>NUCLEOTIDE SEQUENCE</scope>
    <source>
        <strain evidence="8">Expedition CK06-06</strain>
    </source>
</reference>
<dbReference type="AlphaFoldDB" id="X0VVC7"/>
<keyword evidence="3" id="KW-0808">Transferase</keyword>
<dbReference type="InterPro" id="IPR023464">
    <property type="entry name" value="Rpo12"/>
</dbReference>
<protein>
    <recommendedName>
        <fullName evidence="9">DNA-directed RNA polymerase subunit P</fullName>
    </recommendedName>
</protein>
<dbReference type="InterPro" id="IPR006591">
    <property type="entry name" value="RNAP_P/RPABC4"/>
</dbReference>
<dbReference type="InterPro" id="IPR029040">
    <property type="entry name" value="RPABC4/Spt4"/>
</dbReference>
<keyword evidence="6" id="KW-0862">Zinc</keyword>
<proteinExistence type="inferred from homology"/>
<evidence type="ECO:0000256" key="2">
    <source>
        <dbReference type="ARBA" id="ARBA00022490"/>
    </source>
</evidence>
<evidence type="ECO:0000256" key="3">
    <source>
        <dbReference type="ARBA" id="ARBA00022679"/>
    </source>
</evidence>
<dbReference type="SMART" id="SM00659">
    <property type="entry name" value="RPOLCX"/>
    <property type="match status" value="1"/>
</dbReference>
<keyword evidence="7" id="KW-0804">Transcription</keyword>
<dbReference type="GO" id="GO:0046872">
    <property type="term" value="F:metal ion binding"/>
    <property type="evidence" value="ECO:0007669"/>
    <property type="project" value="UniProtKB-KW"/>
</dbReference>